<feature type="region of interest" description="Disordered" evidence="6">
    <location>
        <begin position="1"/>
        <end position="149"/>
    </location>
</feature>
<feature type="compositionally biased region" description="Low complexity" evidence="6">
    <location>
        <begin position="17"/>
        <end position="38"/>
    </location>
</feature>
<dbReference type="Proteomes" id="UP000279236">
    <property type="component" value="Unassembled WGS sequence"/>
</dbReference>
<dbReference type="GO" id="GO:0006351">
    <property type="term" value="P:DNA-templated transcription"/>
    <property type="evidence" value="ECO:0007669"/>
    <property type="project" value="InterPro"/>
</dbReference>
<evidence type="ECO:0000256" key="6">
    <source>
        <dbReference type="SAM" id="MobiDB-lite"/>
    </source>
</evidence>
<dbReference type="InterPro" id="IPR001138">
    <property type="entry name" value="Zn2Cys6_DnaBD"/>
</dbReference>
<protein>
    <recommendedName>
        <fullName evidence="7">Zn(2)-C6 fungal-type domain-containing protein</fullName>
    </recommendedName>
</protein>
<evidence type="ECO:0000313" key="9">
    <source>
        <dbReference type="Proteomes" id="UP000279236"/>
    </source>
</evidence>
<feature type="compositionally biased region" description="Low complexity" evidence="6">
    <location>
        <begin position="106"/>
        <end position="126"/>
    </location>
</feature>
<dbReference type="InterPro" id="IPR050797">
    <property type="entry name" value="Carb_Metab_Trans_Reg"/>
</dbReference>
<keyword evidence="5" id="KW-0539">Nucleus</keyword>
<feature type="compositionally biased region" description="Low complexity" evidence="6">
    <location>
        <begin position="208"/>
        <end position="219"/>
    </location>
</feature>
<dbReference type="SMART" id="SM00906">
    <property type="entry name" value="Fungal_trans"/>
    <property type="match status" value="1"/>
</dbReference>
<feature type="domain" description="Zn(2)-C6 fungal-type" evidence="7">
    <location>
        <begin position="152"/>
        <end position="191"/>
    </location>
</feature>
<dbReference type="PANTHER" id="PTHR31668">
    <property type="entry name" value="GLUCOSE TRANSPORT TRANSCRIPTION REGULATOR RGT1-RELATED-RELATED"/>
    <property type="match status" value="1"/>
</dbReference>
<name>A0A427XQR4_9TREE</name>
<dbReference type="SMART" id="SM00066">
    <property type="entry name" value="GAL4"/>
    <property type="match status" value="1"/>
</dbReference>
<keyword evidence="4" id="KW-0804">Transcription</keyword>
<accession>A0A427XQR4</accession>
<feature type="compositionally biased region" description="Basic and acidic residues" evidence="6">
    <location>
        <begin position="690"/>
        <end position="700"/>
    </location>
</feature>
<sequence length="799" mass="87801">MFNINGHGQPYGDMPYQMGQSDMQQQLQAGPSQQQQQQPQPPGRPQDAIDMMLRAGAATAGASGPAGSADFAGFPPWFPSQDGGAARQPMAPMGMSAASDPPQIFSAVVGNNNNNNGSSSSNAEASGSKKKKRRADGESPTVEEKRTKTGRACDACRSKKIRCDILAAEAAGGSAQQICAHCKQYNIECTFFLPITETRFRKRRQAAEEAASPATAKTENGSAQVANGDARPPGAGPTSIPFLLHNAIPTRSFEQYDIANHAHWEVSEDETGQIRVEANHDSGDSDGTRAARLDKYVLPGNVMSQLVNKYFDTQLKWLPIISRAEFLASSTPHPLVLYAICAVASTSRDVPRHVFNRLRGLINGLLRSNEILSHARLEHVQALLLISETGELHAQPAAPTASAALMRTTAAIRMAQDLGLHREPKTKPQTPAELMLIEAKRRTWAACVFTDRWYSCALGIPQMIDVLDCDVLLPSTRNIVPGVDPKEWTENPSYACLNVNLQLSLLTGRILKMIYAPSGLSHTTDEQIETLNKELNAFHKDLRDDFKFHGPDTNLFGGMVHLQYCASLFLFYRGFMRVTHPPPAHIKFTIDPASWHNLVQWSREAIVWLNAHDTLLDTFFIFPYSATSAALVQYHTWSRKRDPSALETLKLVRDVVQRWEAALKPDQMSIRRKTCETMILLYEAALKTNPDADDRTERSEGTPVSAAGSTGSKTDNPALRRVLLNNIPMEGDGTQNAEYSHAPDTNASVAVFDEQGEFDISFLDSIPESNFDWSGWGNYFDTVDKMFPGAACGEAAEDK</sequence>
<dbReference type="CDD" id="cd00067">
    <property type="entry name" value="GAL4"/>
    <property type="match status" value="1"/>
</dbReference>
<comment type="caution">
    <text evidence="8">The sequence shown here is derived from an EMBL/GenBank/DDBJ whole genome shotgun (WGS) entry which is preliminary data.</text>
</comment>
<evidence type="ECO:0000256" key="3">
    <source>
        <dbReference type="ARBA" id="ARBA00023125"/>
    </source>
</evidence>
<reference evidence="8 9" key="1">
    <citation type="submission" date="2018-11" db="EMBL/GenBank/DDBJ databases">
        <title>Genome sequence of Apiotrichum porosum DSM 27194.</title>
        <authorList>
            <person name="Aliyu H."/>
            <person name="Gorte O."/>
            <person name="Ochsenreither K."/>
        </authorList>
    </citation>
    <scope>NUCLEOTIDE SEQUENCE [LARGE SCALE GENOMIC DNA]</scope>
    <source>
        <strain evidence="8 9">DSM 27194</strain>
    </source>
</reference>
<dbReference type="InterPro" id="IPR036864">
    <property type="entry name" value="Zn2-C6_fun-type_DNA-bd_sf"/>
</dbReference>
<dbReference type="Pfam" id="PF04082">
    <property type="entry name" value="Fungal_trans"/>
    <property type="match status" value="1"/>
</dbReference>
<dbReference type="STRING" id="105984.A0A427XQR4"/>
<keyword evidence="3" id="KW-0238">DNA-binding</keyword>
<evidence type="ECO:0000256" key="4">
    <source>
        <dbReference type="ARBA" id="ARBA00023163"/>
    </source>
</evidence>
<dbReference type="SUPFAM" id="SSF57701">
    <property type="entry name" value="Zn2/Cys6 DNA-binding domain"/>
    <property type="match status" value="1"/>
</dbReference>
<keyword evidence="2" id="KW-0805">Transcription regulation</keyword>
<gene>
    <name evidence="8" type="ORF">EHS24_008626</name>
</gene>
<dbReference type="EMBL" id="RSCE01000007">
    <property type="protein sequence ID" value="RSH81189.1"/>
    <property type="molecule type" value="Genomic_DNA"/>
</dbReference>
<dbReference type="PROSITE" id="PS50048">
    <property type="entry name" value="ZN2_CY6_FUNGAL_2"/>
    <property type="match status" value="1"/>
</dbReference>
<dbReference type="Pfam" id="PF00172">
    <property type="entry name" value="Zn_clus"/>
    <property type="match status" value="1"/>
</dbReference>
<dbReference type="GO" id="GO:0000981">
    <property type="term" value="F:DNA-binding transcription factor activity, RNA polymerase II-specific"/>
    <property type="evidence" value="ECO:0007669"/>
    <property type="project" value="InterPro"/>
</dbReference>
<keyword evidence="1" id="KW-0479">Metal-binding</keyword>
<dbReference type="GO" id="GO:0008270">
    <property type="term" value="F:zinc ion binding"/>
    <property type="evidence" value="ECO:0007669"/>
    <property type="project" value="InterPro"/>
</dbReference>
<dbReference type="GO" id="GO:0003677">
    <property type="term" value="F:DNA binding"/>
    <property type="evidence" value="ECO:0007669"/>
    <property type="project" value="UniProtKB-KW"/>
</dbReference>
<dbReference type="GeneID" id="39593169"/>
<dbReference type="RefSeq" id="XP_028475908.1">
    <property type="nucleotide sequence ID" value="XM_028623934.1"/>
</dbReference>
<evidence type="ECO:0000256" key="5">
    <source>
        <dbReference type="ARBA" id="ARBA00023242"/>
    </source>
</evidence>
<dbReference type="InterPro" id="IPR007219">
    <property type="entry name" value="XnlR_reg_dom"/>
</dbReference>
<feature type="compositionally biased region" description="Low complexity" evidence="6">
    <location>
        <begin position="55"/>
        <end position="75"/>
    </location>
</feature>
<feature type="region of interest" description="Disordered" evidence="6">
    <location>
        <begin position="690"/>
        <end position="718"/>
    </location>
</feature>
<dbReference type="PANTHER" id="PTHR31668:SF26">
    <property type="entry name" value="GLUCOSE TRANSPORT TRANSCRIPTION REGULATOR RGT1-RELATED"/>
    <property type="match status" value="1"/>
</dbReference>
<proteinExistence type="predicted"/>
<evidence type="ECO:0000256" key="2">
    <source>
        <dbReference type="ARBA" id="ARBA00023015"/>
    </source>
</evidence>
<dbReference type="AlphaFoldDB" id="A0A427XQR4"/>
<dbReference type="CDD" id="cd12148">
    <property type="entry name" value="fungal_TF_MHR"/>
    <property type="match status" value="1"/>
</dbReference>
<evidence type="ECO:0000259" key="7">
    <source>
        <dbReference type="PROSITE" id="PS50048"/>
    </source>
</evidence>
<dbReference type="OrthoDB" id="4161332at2759"/>
<evidence type="ECO:0000256" key="1">
    <source>
        <dbReference type="ARBA" id="ARBA00022723"/>
    </source>
</evidence>
<keyword evidence="9" id="KW-1185">Reference proteome</keyword>
<dbReference type="Gene3D" id="4.10.240.10">
    <property type="entry name" value="Zn(2)-C6 fungal-type DNA-binding domain"/>
    <property type="match status" value="1"/>
</dbReference>
<feature type="region of interest" description="Disordered" evidence="6">
    <location>
        <begin position="204"/>
        <end position="238"/>
    </location>
</feature>
<organism evidence="8 9">
    <name type="scientific">Apiotrichum porosum</name>
    <dbReference type="NCBI Taxonomy" id="105984"/>
    <lineage>
        <taxon>Eukaryota</taxon>
        <taxon>Fungi</taxon>
        <taxon>Dikarya</taxon>
        <taxon>Basidiomycota</taxon>
        <taxon>Agaricomycotina</taxon>
        <taxon>Tremellomycetes</taxon>
        <taxon>Trichosporonales</taxon>
        <taxon>Trichosporonaceae</taxon>
        <taxon>Apiotrichum</taxon>
    </lineage>
</organism>
<evidence type="ECO:0000313" key="8">
    <source>
        <dbReference type="EMBL" id="RSH81189.1"/>
    </source>
</evidence>